<accession>A0A0H3G535</accession>
<reference evidence="1 2" key="1">
    <citation type="journal article" date="2011" name="J. Bacteriol.">
        <title>Revised genome sequence of Brucella suis 1330.</title>
        <authorList>
            <person name="Tae H."/>
            <person name="Shallom S."/>
            <person name="Settlage R."/>
            <person name="Preston D."/>
            <person name="Adams L.G."/>
            <person name="Garner H.R."/>
        </authorList>
    </citation>
    <scope>NUCLEOTIDE SEQUENCE [LARGE SCALE GENOMIC DNA]</scope>
    <source>
        <strain evidence="1 2">1330</strain>
    </source>
</reference>
<evidence type="ECO:0000313" key="1">
    <source>
        <dbReference type="EMBL" id="AEM17656.1"/>
    </source>
</evidence>
<gene>
    <name evidence="1" type="ordered locus">BS1330_I0295</name>
</gene>
<organism evidence="1 2">
    <name type="scientific">Brucella suis biovar 1 (strain 1330)</name>
    <dbReference type="NCBI Taxonomy" id="204722"/>
    <lineage>
        <taxon>Bacteria</taxon>
        <taxon>Pseudomonadati</taxon>
        <taxon>Pseudomonadota</taxon>
        <taxon>Alphaproteobacteria</taxon>
        <taxon>Hyphomicrobiales</taxon>
        <taxon>Brucellaceae</taxon>
        <taxon>Brucella/Ochrobactrum group</taxon>
        <taxon>Brucella</taxon>
    </lineage>
</organism>
<sequence length="46" mass="5400">MTHFSEIPAETEPSEPLYLFVFSHVLTPKLAPTFGDMLRTRNFRKF</sequence>
<keyword evidence="2" id="KW-1185">Reference proteome</keyword>
<dbReference type="HOGENOM" id="CLU_3181016_0_0_5"/>
<dbReference type="AlphaFoldDB" id="A0A0H3G535"/>
<evidence type="ECO:0000313" key="2">
    <source>
        <dbReference type="Proteomes" id="UP000007104"/>
    </source>
</evidence>
<dbReference type="KEGG" id="bsi:BS1330_I0295"/>
<dbReference type="EMBL" id="CP002997">
    <property type="protein sequence ID" value="AEM17656.1"/>
    <property type="molecule type" value="Genomic_DNA"/>
</dbReference>
<name>A0A0H3G535_BRUSU</name>
<dbReference type="KEGG" id="bms:BR0294"/>
<proteinExistence type="predicted"/>
<dbReference type="Proteomes" id="UP000007104">
    <property type="component" value="Chromosome I"/>
</dbReference>
<protein>
    <submittedName>
        <fullName evidence="1">Uncharacterized protein</fullName>
    </submittedName>
</protein>